<keyword evidence="3" id="KW-1185">Reference proteome</keyword>
<dbReference type="EMBL" id="FXYH01000017">
    <property type="protein sequence ID" value="SMX48274.1"/>
    <property type="molecule type" value="Genomic_DNA"/>
</dbReference>
<dbReference type="Gene3D" id="3.40.50.10840">
    <property type="entry name" value="Putative sugar-binding, N-terminal domain"/>
    <property type="match status" value="1"/>
</dbReference>
<protein>
    <recommendedName>
        <fullName evidence="1">Four-carbon acid sugar kinase N-terminal domain-containing protein</fullName>
    </recommendedName>
</protein>
<name>A0A238KZK9_9RHOB</name>
<dbReference type="RefSeq" id="WP_211318255.1">
    <property type="nucleotide sequence ID" value="NZ_CBDIHF020000002.1"/>
</dbReference>
<proteinExistence type="predicted"/>
<evidence type="ECO:0000313" key="2">
    <source>
        <dbReference type="EMBL" id="SMX48274.1"/>
    </source>
</evidence>
<dbReference type="AlphaFoldDB" id="A0A238KZK9"/>
<dbReference type="InterPro" id="IPR010737">
    <property type="entry name" value="4-carb_acid_sugar_kinase_N"/>
</dbReference>
<dbReference type="Pfam" id="PF07005">
    <property type="entry name" value="SBD_N"/>
    <property type="match status" value="1"/>
</dbReference>
<reference evidence="2 3" key="1">
    <citation type="submission" date="2017-05" db="EMBL/GenBank/DDBJ databases">
        <authorList>
            <person name="Song R."/>
            <person name="Chenine A.L."/>
            <person name="Ruprecht R.M."/>
        </authorList>
    </citation>
    <scope>NUCLEOTIDE SEQUENCE [LARGE SCALE GENOMIC DNA]</scope>
    <source>
        <strain evidence="2 3">CECT 8663</strain>
    </source>
</reference>
<dbReference type="Proteomes" id="UP000220836">
    <property type="component" value="Unassembled WGS sequence"/>
</dbReference>
<organism evidence="2 3">
    <name type="scientific">Pelagimonas varians</name>
    <dbReference type="NCBI Taxonomy" id="696760"/>
    <lineage>
        <taxon>Bacteria</taxon>
        <taxon>Pseudomonadati</taxon>
        <taxon>Pseudomonadota</taxon>
        <taxon>Alphaproteobacteria</taxon>
        <taxon>Rhodobacterales</taxon>
        <taxon>Roseobacteraceae</taxon>
        <taxon>Pelagimonas</taxon>
    </lineage>
</organism>
<dbReference type="InterPro" id="IPR037051">
    <property type="entry name" value="4-carb_acid_sugar_kinase_N_sf"/>
</dbReference>
<feature type="domain" description="Four-carbon acid sugar kinase N-terminal" evidence="1">
    <location>
        <begin position="10"/>
        <end position="124"/>
    </location>
</feature>
<sequence length="124" mass="13088">MSQVPHFKVAILADDLTSAADGAGPFVSHGLTAHIGRQHLPSGEVDVCAIDLASRSASATDASVRVENYARDTRSTPVMLKTVDSTLRGHVHEEIAAALRGSQRRRVVFAPAFPTAGRTTVDGI</sequence>
<evidence type="ECO:0000259" key="1">
    <source>
        <dbReference type="Pfam" id="PF07005"/>
    </source>
</evidence>
<dbReference type="SUPFAM" id="SSF142764">
    <property type="entry name" value="YgbK-like"/>
    <property type="match status" value="1"/>
</dbReference>
<evidence type="ECO:0000313" key="3">
    <source>
        <dbReference type="Proteomes" id="UP000220836"/>
    </source>
</evidence>
<accession>A0A238KZK9</accession>
<gene>
    <name evidence="2" type="ORF">PEV8663_03793</name>
</gene>